<feature type="region of interest" description="Disordered" evidence="1">
    <location>
        <begin position="94"/>
        <end position="131"/>
    </location>
</feature>
<proteinExistence type="predicted"/>
<sequence>MLHCYFLTPQWTRSNRTVEAGPVIRTCRLFRGAPCSGLGSEARGVGDLFRRAATPDWIGCDQAAAGNCPIGASVRSGIGSVRRTGAIDNVEIYSTQGSPPPGRHSGPDLGQGNLDLNKRGTPTIETNNISV</sequence>
<reference evidence="2" key="1">
    <citation type="submission" date="2022-03" db="EMBL/GenBank/DDBJ databases">
        <authorList>
            <person name="Martin H S."/>
        </authorList>
    </citation>
    <scope>NUCLEOTIDE SEQUENCE</scope>
</reference>
<protein>
    <submittedName>
        <fullName evidence="2">Uncharacterized protein</fullName>
    </submittedName>
</protein>
<name>A0ABN8IMV4_9NEOP</name>
<gene>
    <name evidence="2" type="ORF">IPOD504_LOCUS10744</name>
</gene>
<organism evidence="2 3">
    <name type="scientific">Iphiclides podalirius</name>
    <name type="common">scarce swallowtail</name>
    <dbReference type="NCBI Taxonomy" id="110791"/>
    <lineage>
        <taxon>Eukaryota</taxon>
        <taxon>Metazoa</taxon>
        <taxon>Ecdysozoa</taxon>
        <taxon>Arthropoda</taxon>
        <taxon>Hexapoda</taxon>
        <taxon>Insecta</taxon>
        <taxon>Pterygota</taxon>
        <taxon>Neoptera</taxon>
        <taxon>Endopterygota</taxon>
        <taxon>Lepidoptera</taxon>
        <taxon>Glossata</taxon>
        <taxon>Ditrysia</taxon>
        <taxon>Papilionoidea</taxon>
        <taxon>Papilionidae</taxon>
        <taxon>Papilioninae</taxon>
        <taxon>Iphiclides</taxon>
    </lineage>
</organism>
<dbReference type="Proteomes" id="UP000837857">
    <property type="component" value="Chromosome 26"/>
</dbReference>
<keyword evidence="3" id="KW-1185">Reference proteome</keyword>
<feature type="non-terminal residue" evidence="2">
    <location>
        <position position="131"/>
    </location>
</feature>
<accession>A0ABN8IMV4</accession>
<evidence type="ECO:0000313" key="2">
    <source>
        <dbReference type="EMBL" id="CAH2059154.1"/>
    </source>
</evidence>
<dbReference type="EMBL" id="OW152838">
    <property type="protein sequence ID" value="CAH2059154.1"/>
    <property type="molecule type" value="Genomic_DNA"/>
</dbReference>
<evidence type="ECO:0000256" key="1">
    <source>
        <dbReference type="SAM" id="MobiDB-lite"/>
    </source>
</evidence>
<evidence type="ECO:0000313" key="3">
    <source>
        <dbReference type="Proteomes" id="UP000837857"/>
    </source>
</evidence>